<dbReference type="PANTHER" id="PTHR42862">
    <property type="entry name" value="DELTA-1-PYRROLINE-5-CARBOXYLATE DEHYDROGENASE 1, ISOFORM A-RELATED"/>
    <property type="match status" value="1"/>
</dbReference>
<dbReference type="InterPro" id="IPR024090">
    <property type="entry name" value="PRODH_PutA_dom_I"/>
</dbReference>
<dbReference type="InterPro" id="IPR024089">
    <property type="entry name" value="PRODH_PutA_dom_I/II"/>
</dbReference>
<comment type="function">
    <text evidence="18">Oxidizes proline to glutamate for use as a carbon and nitrogen source.</text>
</comment>
<dbReference type="NCBIfam" id="TIGR01238">
    <property type="entry name" value="D1pyr5carbox3"/>
    <property type="match status" value="1"/>
</dbReference>
<keyword evidence="8 18" id="KW-0805">Transcription regulation</keyword>
<dbReference type="InterPro" id="IPR005933">
    <property type="entry name" value="PutA_C"/>
</dbReference>
<feature type="domain" description="Proline dehydrogenase" evidence="21">
    <location>
        <begin position="187"/>
        <end position="480"/>
    </location>
</feature>
<evidence type="ECO:0000256" key="5">
    <source>
        <dbReference type="ARBA" id="ARBA00022630"/>
    </source>
</evidence>
<evidence type="ECO:0000256" key="6">
    <source>
        <dbReference type="ARBA" id="ARBA00022827"/>
    </source>
</evidence>
<keyword evidence="25" id="KW-1185">Reference proteome</keyword>
<dbReference type="InterPro" id="IPR002872">
    <property type="entry name" value="Proline_DH_dom"/>
</dbReference>
<comment type="catalytic activity">
    <reaction evidence="15 18">
        <text>L-proline + a quinone = (S)-1-pyrroline-5-carboxylate + a quinol + H(+)</text>
        <dbReference type="Rhea" id="RHEA:23784"/>
        <dbReference type="ChEBI" id="CHEBI:15378"/>
        <dbReference type="ChEBI" id="CHEBI:17388"/>
        <dbReference type="ChEBI" id="CHEBI:24646"/>
        <dbReference type="ChEBI" id="CHEBI:60039"/>
        <dbReference type="ChEBI" id="CHEBI:132124"/>
        <dbReference type="EC" id="1.5.5.2"/>
    </reaction>
</comment>
<dbReference type="Proteomes" id="UP000255417">
    <property type="component" value="Unassembled WGS sequence"/>
</dbReference>
<dbReference type="PIRSF" id="PIRSF000197">
    <property type="entry name" value="Bifunct_PutA"/>
    <property type="match status" value="1"/>
</dbReference>
<evidence type="ECO:0000256" key="7">
    <source>
        <dbReference type="ARBA" id="ARBA00023002"/>
    </source>
</evidence>
<dbReference type="FunFam" id="1.20.5.460:FF:000001">
    <property type="entry name" value="Bifunctional protein PutA"/>
    <property type="match status" value="1"/>
</dbReference>
<dbReference type="SUPFAM" id="SSF53720">
    <property type="entry name" value="ALDH-like"/>
    <property type="match status" value="1"/>
</dbReference>
<evidence type="ECO:0000256" key="1">
    <source>
        <dbReference type="ARBA" id="ARBA00001974"/>
    </source>
</evidence>
<feature type="domain" description="Aldehyde dehydrogenase" evidence="20">
    <location>
        <begin position="564"/>
        <end position="1000"/>
    </location>
</feature>
<dbReference type="Gene3D" id="3.40.309.10">
    <property type="entry name" value="Aldehyde Dehydrogenase, Chain A, domain 2"/>
    <property type="match status" value="1"/>
</dbReference>
<evidence type="ECO:0000256" key="9">
    <source>
        <dbReference type="ARBA" id="ARBA00023027"/>
    </source>
</evidence>
<name>A0A379CDL4_9PAST</name>
<keyword evidence="13" id="KW-0511">Multifunctional enzyme</keyword>
<evidence type="ECO:0000313" key="25">
    <source>
        <dbReference type="Proteomes" id="UP000255417"/>
    </source>
</evidence>
<protein>
    <recommendedName>
        <fullName evidence="18">Bifunctional protein PutA</fullName>
    </recommendedName>
    <domain>
        <recommendedName>
            <fullName evidence="18">Proline dehydrogenase</fullName>
            <ecNumber evidence="18">1.5.5.2</ecNumber>
        </recommendedName>
        <alternativeName>
            <fullName evidence="18">Proline oxidase</fullName>
        </alternativeName>
    </domain>
    <domain>
        <recommendedName>
            <fullName evidence="18">Delta-1-pyrroline-5-carboxylate dehydrogenase</fullName>
            <shortName evidence="18">P5C dehydrogenase</shortName>
            <ecNumber evidence="18">1.2.1.88</ecNumber>
        </recommendedName>
        <alternativeName>
            <fullName evidence="18">L-glutamate gamma-semialdehyde dehydrogenase</fullName>
        </alternativeName>
    </domain>
</protein>
<dbReference type="Gene3D" id="1.20.5.550">
    <property type="entry name" value="Single Helix bin"/>
    <property type="match status" value="1"/>
</dbReference>
<dbReference type="EC" id="1.5.5.2" evidence="18"/>
<dbReference type="Gene3D" id="1.20.5.460">
    <property type="entry name" value="Single helix bin"/>
    <property type="match status" value="1"/>
</dbReference>
<evidence type="ECO:0000259" key="20">
    <source>
        <dbReference type="Pfam" id="PF00171"/>
    </source>
</evidence>
<sequence length="1151" mass="128525">MSFSFSKKYPQLRREITAFYRLDEKTAVDNLYQTLDFTPEQENNIQKNAVNLINKVRNIKKNKYAIDALMQEFSLGDDEGIALMCLAEALLRIPDDKTRDELIHDKLIEGNWDSHIGHSNSFFINAASYGLLLGKKLSKTFDEKELSNALTRSFARFSAPVMRQAMLQAMRVLGSQFVTGTDINNALSRVQKRIEKGFCFSFDMLGEAAMTAEDAERYFQDYVNAIEAVGKNSGEKDVYQSNGISVKLSAIHPRYFRSQYDRVMNELYPKLKQLMLLGKKYNIGINIDAEEASRLELSLDLVEKLLDEPELKGFKGIGFVIQAYSKRCPKVIDYLIELAREKQGHLMIRLVKGAYWDSEIKWAQTEGLEGFPVYTRKNHTDISYLACAKKLLTAQDVIYPQFATHNVQSLCTIYELGKGKNYEFQCLHGMGENLYDNVVGKENFDRLVRVYAPVGTHETLLAYLVRRLLENGANSSFVHQLVDETIPAEQLVTAPWKLYEQSQGNPNKAVKLPLDIFSERKNSQGFDLTNEFTLEKLEQGFNNAELQVVNSLVNFANDQLHCESHSVFNPADTTEKVGDVAFCNIEMIPQVFEEATTLDWQQFSATEKATVLQKTADLYEQHFDLLMKITILEAGKTLPNAIAELREAVDFLRYYATQLEKLDQLGKLAEPRGKILCISPWNFPLAIFTGQIAASLAAGNAVIAKPAEQTSMVAFAATQLFYQAGLPRSALQLVLGAGDIGAALSKQPFDGVVFTGSTEVAKLINEQLAQADNDPIFIAETGGQNVLVVDSSALAEQVVADVLNSAFDSAGQRCSALRVLLVQQEVANKLYKMLSRAMAELKVGNPQGLNTDVGPVIDQEAKENLENHKQKMRQVAKRYVELDTPNEGYFVAPALYQLDNLAQLEREVFGPILHLVAYQKENLGQILEEVNAKGYALTGGCHSRIQKQIKFVEKNLNCGNFYINRNIVGAVVGVQPFGGHSLSGTGPKAGGEFYIQRLTKSTQYYSQFGNDIELATQTPLLESITGEDNSLAYLPCEVAILDGSLEQSQSVAQKLLNAGFSILVEPQHPLARLGLKNVRVATTLGHCQKGVYLENLTKEQRVWLAQNSQAIFKCYDWRETQDLMPLYDEFSRSENTTAAGGNASLMASQEQ</sequence>
<comment type="pathway">
    <text evidence="3 18">Amino-acid degradation; L-proline degradation into L-glutamate; L-glutamate from L-proline: step 2/2.</text>
</comment>
<dbReference type="GO" id="GO:0003700">
    <property type="term" value="F:DNA-binding transcription factor activity"/>
    <property type="evidence" value="ECO:0007669"/>
    <property type="project" value="InterPro"/>
</dbReference>
<dbReference type="OrthoDB" id="9812625at2"/>
<dbReference type="GO" id="GO:0004657">
    <property type="term" value="F:proline dehydrogenase activity"/>
    <property type="evidence" value="ECO:0007669"/>
    <property type="project" value="UniProtKB-UniRule"/>
</dbReference>
<proteinExistence type="inferred from homology"/>
<dbReference type="InterPro" id="IPR050485">
    <property type="entry name" value="Proline_metab_enzyme"/>
</dbReference>
<comment type="cofactor">
    <cofactor evidence="1 18">
        <name>FAD</name>
        <dbReference type="ChEBI" id="CHEBI:57692"/>
    </cofactor>
</comment>
<dbReference type="EC" id="1.2.1.88" evidence="18"/>
<keyword evidence="12 18" id="KW-0804">Transcription</keyword>
<dbReference type="InterPro" id="IPR016161">
    <property type="entry name" value="Ald_DH/histidinol_DH"/>
</dbReference>
<dbReference type="GO" id="GO:0003842">
    <property type="term" value="F:L-glutamate gamma-semialdehyde dehydrogenase activity"/>
    <property type="evidence" value="ECO:0007669"/>
    <property type="project" value="UniProtKB-UniRule"/>
</dbReference>
<keyword evidence="6 18" id="KW-0274">FAD</keyword>
<comment type="catalytic activity">
    <reaction evidence="14 18">
        <text>L-glutamate 5-semialdehyde + NAD(+) + H2O = L-glutamate + NADH + 2 H(+)</text>
        <dbReference type="Rhea" id="RHEA:30235"/>
        <dbReference type="ChEBI" id="CHEBI:15377"/>
        <dbReference type="ChEBI" id="CHEBI:15378"/>
        <dbReference type="ChEBI" id="CHEBI:29985"/>
        <dbReference type="ChEBI" id="CHEBI:57540"/>
        <dbReference type="ChEBI" id="CHEBI:57945"/>
        <dbReference type="ChEBI" id="CHEBI:58066"/>
        <dbReference type="EC" id="1.2.1.88"/>
    </reaction>
</comment>
<feature type="domain" description="Proline dehydrogenase PutA" evidence="22">
    <location>
        <begin position="66"/>
        <end position="177"/>
    </location>
</feature>
<dbReference type="GO" id="GO:0009898">
    <property type="term" value="C:cytoplasmic side of plasma membrane"/>
    <property type="evidence" value="ECO:0007669"/>
    <property type="project" value="TreeGrafter"/>
</dbReference>
<evidence type="ECO:0000256" key="16">
    <source>
        <dbReference type="ARBA" id="ARBA00060889"/>
    </source>
</evidence>
<evidence type="ECO:0000256" key="12">
    <source>
        <dbReference type="ARBA" id="ARBA00023163"/>
    </source>
</evidence>
<evidence type="ECO:0000256" key="15">
    <source>
        <dbReference type="ARBA" id="ARBA00048779"/>
    </source>
</evidence>
<dbReference type="SUPFAM" id="SSF81935">
    <property type="entry name" value="N-terminal domain of bifunctional PutA protein"/>
    <property type="match status" value="1"/>
</dbReference>
<dbReference type="Pfam" id="PF18327">
    <property type="entry name" value="PRODH"/>
    <property type="match status" value="1"/>
</dbReference>
<dbReference type="AlphaFoldDB" id="A0A379CDL4"/>
<evidence type="ECO:0000256" key="11">
    <source>
        <dbReference type="ARBA" id="ARBA00023125"/>
    </source>
</evidence>
<dbReference type="InterPro" id="IPR015590">
    <property type="entry name" value="Aldehyde_DH_dom"/>
</dbReference>
<dbReference type="InterPro" id="IPR016163">
    <property type="entry name" value="Ald_DH_C"/>
</dbReference>
<dbReference type="Gene3D" id="3.40.605.10">
    <property type="entry name" value="Aldehyde Dehydrogenase, Chain A, domain 1"/>
    <property type="match status" value="1"/>
</dbReference>
<keyword evidence="7 18" id="KW-0560">Oxidoreductase</keyword>
<dbReference type="UniPathway" id="UPA00261">
    <property type="reaction ID" value="UER00373"/>
</dbReference>
<comment type="similarity">
    <text evidence="17 18">In the C-terminal section; belongs to the aldehyde dehydrogenase family.</text>
</comment>
<dbReference type="GO" id="GO:0003677">
    <property type="term" value="F:DNA binding"/>
    <property type="evidence" value="ECO:0007669"/>
    <property type="project" value="UniProtKB-KW"/>
</dbReference>
<dbReference type="NCBIfam" id="NF008869">
    <property type="entry name" value="PRK11904.1"/>
    <property type="match status" value="1"/>
</dbReference>
<dbReference type="InterPro" id="IPR024082">
    <property type="entry name" value="PRODH_PutA_dom_II"/>
</dbReference>
<dbReference type="Pfam" id="PF14850">
    <property type="entry name" value="Pro_dh-DNA_bdg"/>
    <property type="match status" value="1"/>
</dbReference>
<feature type="domain" description="Proline utilization A proline dehydrogenase N-terminal" evidence="23">
    <location>
        <begin position="12"/>
        <end position="57"/>
    </location>
</feature>
<gene>
    <name evidence="24" type="primary">putA</name>
    <name evidence="24" type="ORF">NCTC12872_01802</name>
</gene>
<dbReference type="InterPro" id="IPR016162">
    <property type="entry name" value="Ald_DH_N"/>
</dbReference>
<dbReference type="InterPro" id="IPR025703">
    <property type="entry name" value="Bifunct_PutA"/>
</dbReference>
<evidence type="ECO:0000256" key="3">
    <source>
        <dbReference type="ARBA" id="ARBA00004786"/>
    </source>
</evidence>
<dbReference type="SUPFAM" id="SSF51730">
    <property type="entry name" value="FAD-linked oxidoreductase"/>
    <property type="match status" value="1"/>
</dbReference>
<evidence type="ECO:0000259" key="21">
    <source>
        <dbReference type="Pfam" id="PF01619"/>
    </source>
</evidence>
<evidence type="ECO:0000313" key="24">
    <source>
        <dbReference type="EMBL" id="SUB59757.1"/>
    </source>
</evidence>
<keyword evidence="11 18" id="KW-0238">DNA-binding</keyword>
<dbReference type="Pfam" id="PF00171">
    <property type="entry name" value="Aldedh"/>
    <property type="match status" value="1"/>
</dbReference>
<dbReference type="PANTHER" id="PTHR42862:SF1">
    <property type="entry name" value="DELTA-1-PYRROLINE-5-CARBOXYLATE DEHYDROGENASE 2, ISOFORM A-RELATED"/>
    <property type="match status" value="1"/>
</dbReference>
<dbReference type="GO" id="GO:0010133">
    <property type="term" value="P:L-proline catabolic process to L-glutamate"/>
    <property type="evidence" value="ECO:0007669"/>
    <property type="project" value="UniProtKB-UniRule"/>
</dbReference>
<keyword evidence="4 18" id="KW-0678">Repressor</keyword>
<dbReference type="InterPro" id="IPR041349">
    <property type="entry name" value="PRODH"/>
</dbReference>
<feature type="active site" evidence="19">
    <location>
        <position position="814"/>
    </location>
</feature>
<dbReference type="Pfam" id="PF01619">
    <property type="entry name" value="Pro_dh"/>
    <property type="match status" value="1"/>
</dbReference>
<keyword evidence="9 18" id="KW-0520">NAD</keyword>
<accession>A0A379CDL4</accession>
<comment type="pathway">
    <text evidence="2 18">Amino-acid degradation; L-proline degradation into L-glutamate; L-glutamate from L-proline: step 1/2.</text>
</comment>
<evidence type="ECO:0000259" key="23">
    <source>
        <dbReference type="Pfam" id="PF18327"/>
    </source>
</evidence>
<dbReference type="InterPro" id="IPR016160">
    <property type="entry name" value="Ald_DH_CS_CYS"/>
</dbReference>
<keyword evidence="5 18" id="KW-0285">Flavoprotein</keyword>
<keyword evidence="10 18" id="KW-0642">Proline metabolism</keyword>
<evidence type="ECO:0000256" key="10">
    <source>
        <dbReference type="ARBA" id="ARBA00023062"/>
    </source>
</evidence>
<evidence type="ECO:0000256" key="8">
    <source>
        <dbReference type="ARBA" id="ARBA00023015"/>
    </source>
</evidence>
<dbReference type="Gene3D" id="3.20.20.220">
    <property type="match status" value="1"/>
</dbReference>
<evidence type="ECO:0000256" key="4">
    <source>
        <dbReference type="ARBA" id="ARBA00022491"/>
    </source>
</evidence>
<dbReference type="FunFam" id="3.40.309.10:FF:000005">
    <property type="entry name" value="1-pyrroline-5-carboxylate dehydrogenase 1"/>
    <property type="match status" value="1"/>
</dbReference>
<evidence type="ECO:0000256" key="13">
    <source>
        <dbReference type="ARBA" id="ARBA00023268"/>
    </source>
</evidence>
<dbReference type="FunFam" id="3.20.20.220:FF:000004">
    <property type="entry name" value="Bifunctional protein PutA"/>
    <property type="match status" value="1"/>
</dbReference>
<organism evidence="24 25">
    <name type="scientific">Phocoenobacter uteri</name>
    <dbReference type="NCBI Taxonomy" id="146806"/>
    <lineage>
        <taxon>Bacteria</taxon>
        <taxon>Pseudomonadati</taxon>
        <taxon>Pseudomonadota</taxon>
        <taxon>Gammaproteobacteria</taxon>
        <taxon>Pasteurellales</taxon>
        <taxon>Pasteurellaceae</taxon>
        <taxon>Phocoenobacter</taxon>
    </lineage>
</organism>
<evidence type="ECO:0000256" key="19">
    <source>
        <dbReference type="PIRSR" id="PIRSR000197-1"/>
    </source>
</evidence>
<evidence type="ECO:0000256" key="18">
    <source>
        <dbReference type="PIRNR" id="PIRNR000197"/>
    </source>
</evidence>
<dbReference type="InterPro" id="IPR029041">
    <property type="entry name" value="FAD-linked_oxidoreductase-like"/>
</dbReference>
<evidence type="ECO:0000256" key="17">
    <source>
        <dbReference type="ARBA" id="ARBA00060911"/>
    </source>
</evidence>
<dbReference type="EMBL" id="UGTA01000001">
    <property type="protein sequence ID" value="SUB59757.1"/>
    <property type="molecule type" value="Genomic_DNA"/>
</dbReference>
<evidence type="ECO:0000256" key="14">
    <source>
        <dbReference type="ARBA" id="ARBA00048142"/>
    </source>
</evidence>
<reference evidence="24 25" key="1">
    <citation type="submission" date="2018-06" db="EMBL/GenBank/DDBJ databases">
        <authorList>
            <consortium name="Pathogen Informatics"/>
            <person name="Doyle S."/>
        </authorList>
    </citation>
    <scope>NUCLEOTIDE SEQUENCE [LARGE SCALE GENOMIC DNA]</scope>
    <source>
        <strain evidence="24 25">NCTC12872</strain>
    </source>
</reference>
<feature type="active site" evidence="19">
    <location>
        <position position="780"/>
    </location>
</feature>
<comment type="similarity">
    <text evidence="16 18">In the N-terminal section; belongs to the proline dehydrogenase family.</text>
</comment>
<evidence type="ECO:0000256" key="2">
    <source>
        <dbReference type="ARBA" id="ARBA00004739"/>
    </source>
</evidence>
<dbReference type="PROSITE" id="PS00070">
    <property type="entry name" value="ALDEHYDE_DEHYDR_CYS"/>
    <property type="match status" value="1"/>
</dbReference>
<dbReference type="RefSeq" id="WP_115316212.1">
    <property type="nucleotide sequence ID" value="NZ_LWIF01000001.1"/>
</dbReference>
<evidence type="ECO:0000259" key="22">
    <source>
        <dbReference type="Pfam" id="PF14850"/>
    </source>
</evidence>